<comment type="caution">
    <text evidence="1">The sequence shown here is derived from an EMBL/GenBank/DDBJ whole genome shotgun (WGS) entry which is preliminary data.</text>
</comment>
<dbReference type="InterPro" id="IPR032675">
    <property type="entry name" value="LRR_dom_sf"/>
</dbReference>
<proteinExistence type="predicted"/>
<protein>
    <recommendedName>
        <fullName evidence="3">F-box domain-containing protein</fullName>
    </recommendedName>
</protein>
<keyword evidence="2" id="KW-1185">Reference proteome</keyword>
<dbReference type="EMBL" id="JADNYJ010000209">
    <property type="protein sequence ID" value="KAF8874711.1"/>
    <property type="molecule type" value="Genomic_DNA"/>
</dbReference>
<dbReference type="OrthoDB" id="2863717at2759"/>
<accession>A0A9P5NC31</accession>
<gene>
    <name evidence="1" type="ORF">CPB84DRAFT_1853520</name>
</gene>
<dbReference type="Gene3D" id="3.80.10.10">
    <property type="entry name" value="Ribonuclease Inhibitor"/>
    <property type="match status" value="1"/>
</dbReference>
<dbReference type="AlphaFoldDB" id="A0A9P5NC31"/>
<dbReference type="Proteomes" id="UP000724874">
    <property type="component" value="Unassembled WGS sequence"/>
</dbReference>
<evidence type="ECO:0000313" key="1">
    <source>
        <dbReference type="EMBL" id="KAF8874711.1"/>
    </source>
</evidence>
<sequence>MASFQRSVTELLPAELWIKIFEDVILPPANQRSAILHIWAEISLTCRTFRSYLLPMIYEGFFFHSFILSAPSGFIQRSMPSIETIEREADRLAFYLSDRIVGYVHGICCTGWQLDQAEPTTVPHAYDKDYLSSQLFDSVHKFRNLTILSCVCIDFDSSTIQKLSQLPNLEGFYVNNCNLQLTPLDTPLHLNLKNFCVNHAGMLQVAGLGGHGIEHWLGLLDADRLTWLFIADVLASAPFLHHISSTRTFTSLNDLHIYITSSTIPYMQCLLSKSPNLRTLDITMPEAPLPDEAIRLCEGLEAFHAPPMPFLKELQGPPELLHAILSQKLPQNTSQYIQLEQLRITSIWKEGLAFEAIWNRISSPTWSIWFEHLTHFTTKFQFIEQSYFPKLLNLFPNLQALALEAANELSQAKVTHGTFLDDICLYSLSSNLRSLSIDWSSDKDEDLITRHHAAKINLFNSFHC</sequence>
<reference evidence="1" key="1">
    <citation type="submission" date="2020-11" db="EMBL/GenBank/DDBJ databases">
        <authorList>
            <consortium name="DOE Joint Genome Institute"/>
            <person name="Ahrendt S."/>
            <person name="Riley R."/>
            <person name="Andreopoulos W."/>
            <person name="LaButti K."/>
            <person name="Pangilinan J."/>
            <person name="Ruiz-duenas F.J."/>
            <person name="Barrasa J.M."/>
            <person name="Sanchez-Garcia M."/>
            <person name="Camarero S."/>
            <person name="Miyauchi S."/>
            <person name="Serrano A."/>
            <person name="Linde D."/>
            <person name="Babiker R."/>
            <person name="Drula E."/>
            <person name="Ayuso-Fernandez I."/>
            <person name="Pacheco R."/>
            <person name="Padilla G."/>
            <person name="Ferreira P."/>
            <person name="Barriuso J."/>
            <person name="Kellner H."/>
            <person name="Castanera R."/>
            <person name="Alfaro M."/>
            <person name="Ramirez L."/>
            <person name="Pisabarro A.G."/>
            <person name="Kuo A."/>
            <person name="Tritt A."/>
            <person name="Lipzen A."/>
            <person name="He G."/>
            <person name="Yan M."/>
            <person name="Ng V."/>
            <person name="Cullen D."/>
            <person name="Martin F."/>
            <person name="Rosso M.-N."/>
            <person name="Henrissat B."/>
            <person name="Hibbett D."/>
            <person name="Martinez A.T."/>
            <person name="Grigoriev I.V."/>
        </authorList>
    </citation>
    <scope>NUCLEOTIDE SEQUENCE</scope>
    <source>
        <strain evidence="1">AH 44721</strain>
    </source>
</reference>
<organism evidence="1 2">
    <name type="scientific">Gymnopilus junonius</name>
    <name type="common">Spectacular rustgill mushroom</name>
    <name type="synonym">Gymnopilus spectabilis subsp. junonius</name>
    <dbReference type="NCBI Taxonomy" id="109634"/>
    <lineage>
        <taxon>Eukaryota</taxon>
        <taxon>Fungi</taxon>
        <taxon>Dikarya</taxon>
        <taxon>Basidiomycota</taxon>
        <taxon>Agaricomycotina</taxon>
        <taxon>Agaricomycetes</taxon>
        <taxon>Agaricomycetidae</taxon>
        <taxon>Agaricales</taxon>
        <taxon>Agaricineae</taxon>
        <taxon>Hymenogastraceae</taxon>
        <taxon>Gymnopilus</taxon>
    </lineage>
</organism>
<evidence type="ECO:0000313" key="2">
    <source>
        <dbReference type="Proteomes" id="UP000724874"/>
    </source>
</evidence>
<evidence type="ECO:0008006" key="3">
    <source>
        <dbReference type="Google" id="ProtNLM"/>
    </source>
</evidence>
<name>A0A9P5NC31_GYMJU</name>
<dbReference type="SUPFAM" id="SSF52047">
    <property type="entry name" value="RNI-like"/>
    <property type="match status" value="1"/>
</dbReference>